<comment type="caution">
    <text evidence="2">The sequence shown here is derived from an EMBL/GenBank/DDBJ whole genome shotgun (WGS) entry which is preliminary data.</text>
</comment>
<feature type="compositionally biased region" description="Acidic residues" evidence="1">
    <location>
        <begin position="129"/>
        <end position="139"/>
    </location>
</feature>
<feature type="region of interest" description="Disordered" evidence="1">
    <location>
        <begin position="108"/>
        <end position="139"/>
    </location>
</feature>
<reference evidence="2 3" key="1">
    <citation type="submission" date="2024-02" db="EMBL/GenBank/DDBJ databases">
        <title>A draft genome for the cacao thread blight pathogen Marasmius crinis-equi.</title>
        <authorList>
            <person name="Cohen S.P."/>
            <person name="Baruah I.K."/>
            <person name="Amoako-Attah I."/>
            <person name="Bukari Y."/>
            <person name="Meinhardt L.W."/>
            <person name="Bailey B.A."/>
        </authorList>
    </citation>
    <scope>NUCLEOTIDE SEQUENCE [LARGE SCALE GENOMIC DNA]</scope>
    <source>
        <strain evidence="2 3">GH-76</strain>
    </source>
</reference>
<sequence length="139" mass="15139">MVGLNSVTIRADGDFLVSLALTTGPGSKRDAAKITREVVLDCSTFPADGTLNIRLTNLREYPQSNCDFATDSDTQSSYDSATSETESEQISGSSTVKIEEIPRVVDFSLEGSGDARDKEKLREGRVEDTEIVPDSEEER</sequence>
<gene>
    <name evidence="2" type="ORF">V5O48_012224</name>
</gene>
<dbReference type="EMBL" id="JBAHYK010001061">
    <property type="protein sequence ID" value="KAL0569736.1"/>
    <property type="molecule type" value="Genomic_DNA"/>
</dbReference>
<evidence type="ECO:0000313" key="3">
    <source>
        <dbReference type="Proteomes" id="UP001465976"/>
    </source>
</evidence>
<keyword evidence="3" id="KW-1185">Reference proteome</keyword>
<feature type="region of interest" description="Disordered" evidence="1">
    <location>
        <begin position="66"/>
        <end position="95"/>
    </location>
</feature>
<feature type="compositionally biased region" description="Basic and acidic residues" evidence="1">
    <location>
        <begin position="113"/>
        <end position="128"/>
    </location>
</feature>
<dbReference type="Proteomes" id="UP001465976">
    <property type="component" value="Unassembled WGS sequence"/>
</dbReference>
<protein>
    <submittedName>
        <fullName evidence="2">Uncharacterized protein</fullName>
    </submittedName>
</protein>
<evidence type="ECO:0000313" key="2">
    <source>
        <dbReference type="EMBL" id="KAL0569736.1"/>
    </source>
</evidence>
<organism evidence="2 3">
    <name type="scientific">Marasmius crinis-equi</name>
    <dbReference type="NCBI Taxonomy" id="585013"/>
    <lineage>
        <taxon>Eukaryota</taxon>
        <taxon>Fungi</taxon>
        <taxon>Dikarya</taxon>
        <taxon>Basidiomycota</taxon>
        <taxon>Agaricomycotina</taxon>
        <taxon>Agaricomycetes</taxon>
        <taxon>Agaricomycetidae</taxon>
        <taxon>Agaricales</taxon>
        <taxon>Marasmiineae</taxon>
        <taxon>Marasmiaceae</taxon>
        <taxon>Marasmius</taxon>
    </lineage>
</organism>
<accession>A0ABR3F3E2</accession>
<name>A0ABR3F3E2_9AGAR</name>
<proteinExistence type="predicted"/>
<evidence type="ECO:0000256" key="1">
    <source>
        <dbReference type="SAM" id="MobiDB-lite"/>
    </source>
</evidence>